<protein>
    <submittedName>
        <fullName evidence="2">Uncharacterized protein</fullName>
    </submittedName>
</protein>
<evidence type="ECO:0000313" key="3">
    <source>
        <dbReference type="Proteomes" id="UP000015241"/>
    </source>
</evidence>
<evidence type="ECO:0000313" key="2">
    <source>
        <dbReference type="EMBL" id="EPS96739.1"/>
    </source>
</evidence>
<sequence length="348" mass="37872">MSTELRTARSKRQGGTKRPTDDVADDASRVKRSKLNVANDVEEDSPQQELLTPPPSSPLGDTNVKDTTSGGKQLQLSANAADDASDDSTISGSDGAAQHAIRKANSLRVLEFISQYGAKWDAKLDGRVTSIITDKRAVEFNIAHAPAEADTQWSKITADTFVEYLTLKTDTSQPLRFWIVGEVAHDGAWLMRSGGGEPFKRISVRVKPSVQGEYQLWKDFLGAFGGWKAGYADDGTLSASRSMLYRSKGETTPTAGIFTACYDATKTFTAYGAMEKYTASLIGVNDLVVVEVRLTKWKCDGKGKARYKGDWEQYRVGLELGAVSLLHRGPDTPPPDFLDTKSGADIAF</sequence>
<dbReference type="EMBL" id="KE504184">
    <property type="protein sequence ID" value="EPS96739.1"/>
    <property type="molecule type" value="Genomic_DNA"/>
</dbReference>
<dbReference type="HOGENOM" id="CLU_797038_0_0_1"/>
<evidence type="ECO:0000256" key="1">
    <source>
        <dbReference type="SAM" id="MobiDB-lite"/>
    </source>
</evidence>
<proteinExistence type="predicted"/>
<dbReference type="Proteomes" id="UP000015241">
    <property type="component" value="Unassembled WGS sequence"/>
</dbReference>
<reference evidence="2 3" key="1">
    <citation type="journal article" date="2012" name="Science">
        <title>The Paleozoic origin of enzymatic lignin decomposition reconstructed from 31 fungal genomes.</title>
        <authorList>
            <person name="Floudas D."/>
            <person name="Binder M."/>
            <person name="Riley R."/>
            <person name="Barry K."/>
            <person name="Blanchette R.A."/>
            <person name="Henrissat B."/>
            <person name="Martinez A.T."/>
            <person name="Otillar R."/>
            <person name="Spatafora J.W."/>
            <person name="Yadav J.S."/>
            <person name="Aerts A."/>
            <person name="Benoit I."/>
            <person name="Boyd A."/>
            <person name="Carlson A."/>
            <person name="Copeland A."/>
            <person name="Coutinho P.M."/>
            <person name="de Vries R.P."/>
            <person name="Ferreira P."/>
            <person name="Findley K."/>
            <person name="Foster B."/>
            <person name="Gaskell J."/>
            <person name="Glotzer D."/>
            <person name="Gorecki P."/>
            <person name="Heitman J."/>
            <person name="Hesse C."/>
            <person name="Hori C."/>
            <person name="Igarashi K."/>
            <person name="Jurgens J.A."/>
            <person name="Kallen N."/>
            <person name="Kersten P."/>
            <person name="Kohler A."/>
            <person name="Kuees U."/>
            <person name="Kumar T.K.A."/>
            <person name="Kuo A."/>
            <person name="LaButti K."/>
            <person name="Larrondo L.F."/>
            <person name="Lindquist E."/>
            <person name="Ling A."/>
            <person name="Lombard V."/>
            <person name="Lucas S."/>
            <person name="Lundell T."/>
            <person name="Martin R."/>
            <person name="McLaughlin D.J."/>
            <person name="Morgenstern I."/>
            <person name="Morin E."/>
            <person name="Murat C."/>
            <person name="Nagy L.G."/>
            <person name="Nolan M."/>
            <person name="Ohm R.A."/>
            <person name="Patyshakuliyeva A."/>
            <person name="Rokas A."/>
            <person name="Ruiz-Duenas F.J."/>
            <person name="Sabat G."/>
            <person name="Salamov A."/>
            <person name="Samejima M."/>
            <person name="Schmutz J."/>
            <person name="Slot J.C."/>
            <person name="St John F."/>
            <person name="Stenlid J."/>
            <person name="Sun H."/>
            <person name="Sun S."/>
            <person name="Syed K."/>
            <person name="Tsang A."/>
            <person name="Wiebenga A."/>
            <person name="Young D."/>
            <person name="Pisabarro A."/>
            <person name="Eastwood D.C."/>
            <person name="Martin F."/>
            <person name="Cullen D."/>
            <person name="Grigoriev I.V."/>
            <person name="Hibbett D.S."/>
        </authorList>
    </citation>
    <scope>NUCLEOTIDE SEQUENCE</scope>
    <source>
        <strain evidence="3">FP-58527</strain>
    </source>
</reference>
<dbReference type="AlphaFoldDB" id="S8FEB4"/>
<dbReference type="InParanoid" id="S8FEB4"/>
<dbReference type="OrthoDB" id="3270460at2759"/>
<feature type="compositionally biased region" description="Basic and acidic residues" evidence="1">
    <location>
        <begin position="18"/>
        <end position="29"/>
    </location>
</feature>
<accession>S8FEB4</accession>
<dbReference type="eggNOG" id="ENOG502RC8H">
    <property type="taxonomic scope" value="Eukaryota"/>
</dbReference>
<feature type="region of interest" description="Disordered" evidence="1">
    <location>
        <begin position="1"/>
        <end position="70"/>
    </location>
</feature>
<organism evidence="2 3">
    <name type="scientific">Fomitopsis schrenkii</name>
    <name type="common">Brown rot fungus</name>
    <dbReference type="NCBI Taxonomy" id="2126942"/>
    <lineage>
        <taxon>Eukaryota</taxon>
        <taxon>Fungi</taxon>
        <taxon>Dikarya</taxon>
        <taxon>Basidiomycota</taxon>
        <taxon>Agaricomycotina</taxon>
        <taxon>Agaricomycetes</taxon>
        <taxon>Polyporales</taxon>
        <taxon>Fomitopsis</taxon>
    </lineage>
</organism>
<gene>
    <name evidence="2" type="ORF">FOMPIDRAFT_115731</name>
</gene>
<name>S8FEB4_FOMSC</name>
<keyword evidence="3" id="KW-1185">Reference proteome</keyword>